<comment type="subcellular location">
    <subcellularLocation>
        <location evidence="1">Cell projection</location>
        <location evidence="1">Cilium</location>
        <location evidence="1">Flagellum</location>
    </subcellularLocation>
    <subcellularLocation>
        <location evidence="2">Cytoplasm</location>
    </subcellularLocation>
</comment>
<dbReference type="AlphaFoldDB" id="A0A9D4LNY8"/>
<dbReference type="PANTHER" id="PTHR13720:SF14">
    <property type="entry name" value="CILIA- AND FLAGELLA-ASSOCIATED PROTEIN 52"/>
    <property type="match status" value="1"/>
</dbReference>
<evidence type="ECO:0000313" key="14">
    <source>
        <dbReference type="EMBL" id="KAH3862265.1"/>
    </source>
</evidence>
<evidence type="ECO:0000256" key="9">
    <source>
        <dbReference type="ARBA" id="ARBA00029456"/>
    </source>
</evidence>
<dbReference type="InterPro" id="IPR001680">
    <property type="entry name" value="WD40_rpt"/>
</dbReference>
<organism evidence="14 15">
    <name type="scientific">Dreissena polymorpha</name>
    <name type="common">Zebra mussel</name>
    <name type="synonym">Mytilus polymorpha</name>
    <dbReference type="NCBI Taxonomy" id="45954"/>
    <lineage>
        <taxon>Eukaryota</taxon>
        <taxon>Metazoa</taxon>
        <taxon>Spiralia</taxon>
        <taxon>Lophotrochozoa</taxon>
        <taxon>Mollusca</taxon>
        <taxon>Bivalvia</taxon>
        <taxon>Autobranchia</taxon>
        <taxon>Heteroconchia</taxon>
        <taxon>Euheterodonta</taxon>
        <taxon>Imparidentia</taxon>
        <taxon>Neoheterodontei</taxon>
        <taxon>Myida</taxon>
        <taxon>Dreissenoidea</taxon>
        <taxon>Dreissenidae</taxon>
        <taxon>Dreissena</taxon>
    </lineage>
</organism>
<evidence type="ECO:0000256" key="6">
    <source>
        <dbReference type="ARBA" id="ARBA00022846"/>
    </source>
</evidence>
<feature type="repeat" description="WD" evidence="13">
    <location>
        <begin position="110"/>
        <end position="153"/>
    </location>
</feature>
<evidence type="ECO:0000256" key="12">
    <source>
        <dbReference type="ARBA" id="ARBA00047117"/>
    </source>
</evidence>
<dbReference type="Pfam" id="PF00400">
    <property type="entry name" value="WD40"/>
    <property type="match status" value="2"/>
</dbReference>
<reference evidence="14" key="2">
    <citation type="submission" date="2020-11" db="EMBL/GenBank/DDBJ databases">
        <authorList>
            <person name="McCartney M.A."/>
            <person name="Auch B."/>
            <person name="Kono T."/>
            <person name="Mallez S."/>
            <person name="Becker A."/>
            <person name="Gohl D.M."/>
            <person name="Silverstein K.A.T."/>
            <person name="Koren S."/>
            <person name="Bechman K.B."/>
            <person name="Herman A."/>
            <person name="Abrahante J.E."/>
            <person name="Garbe J."/>
        </authorList>
    </citation>
    <scope>NUCLEOTIDE SEQUENCE</scope>
    <source>
        <strain evidence="14">Duluth1</strain>
        <tissue evidence="14">Whole animal</tissue>
    </source>
</reference>
<keyword evidence="3" id="KW-0963">Cytoplasm</keyword>
<dbReference type="GO" id="GO:0005930">
    <property type="term" value="C:axoneme"/>
    <property type="evidence" value="ECO:0007669"/>
    <property type="project" value="UniProtKB-ARBA"/>
</dbReference>
<dbReference type="SUPFAM" id="SSF50978">
    <property type="entry name" value="WD40 repeat-like"/>
    <property type="match status" value="1"/>
</dbReference>
<dbReference type="PROSITE" id="PS00678">
    <property type="entry name" value="WD_REPEATS_1"/>
    <property type="match status" value="1"/>
</dbReference>
<keyword evidence="5" id="KW-0677">Repeat</keyword>
<evidence type="ECO:0000256" key="8">
    <source>
        <dbReference type="ARBA" id="ARBA00023273"/>
    </source>
</evidence>
<dbReference type="Gene3D" id="2.130.10.10">
    <property type="entry name" value="YVTN repeat-like/Quinoprotein amine dehydrogenase"/>
    <property type="match status" value="1"/>
</dbReference>
<dbReference type="GO" id="GO:0031514">
    <property type="term" value="C:motile cilium"/>
    <property type="evidence" value="ECO:0007669"/>
    <property type="project" value="UniProtKB-SubCell"/>
</dbReference>
<evidence type="ECO:0000256" key="7">
    <source>
        <dbReference type="ARBA" id="ARBA00023069"/>
    </source>
</evidence>
<keyword evidence="6" id="KW-0282">Flagellum</keyword>
<dbReference type="InterPro" id="IPR015943">
    <property type="entry name" value="WD40/YVTN_repeat-like_dom_sf"/>
</dbReference>
<evidence type="ECO:0000256" key="2">
    <source>
        <dbReference type="ARBA" id="ARBA00004496"/>
    </source>
</evidence>
<dbReference type="PROSITE" id="PS50082">
    <property type="entry name" value="WD_REPEATS_2"/>
    <property type="match status" value="1"/>
</dbReference>
<name>A0A9D4LNY8_DREPO</name>
<reference evidence="14" key="1">
    <citation type="journal article" date="2019" name="bioRxiv">
        <title>The Genome of the Zebra Mussel, Dreissena polymorpha: A Resource for Invasive Species Research.</title>
        <authorList>
            <person name="McCartney M.A."/>
            <person name="Auch B."/>
            <person name="Kono T."/>
            <person name="Mallez S."/>
            <person name="Zhang Y."/>
            <person name="Obille A."/>
            <person name="Becker A."/>
            <person name="Abrahante J.E."/>
            <person name="Garbe J."/>
            <person name="Badalamenti J.P."/>
            <person name="Herman A."/>
            <person name="Mangelson H."/>
            <person name="Liachko I."/>
            <person name="Sullivan S."/>
            <person name="Sone E.D."/>
            <person name="Koren S."/>
            <person name="Silverstein K.A.T."/>
            <person name="Beckman K.B."/>
            <person name="Gohl D.M."/>
        </authorList>
    </citation>
    <scope>NUCLEOTIDE SEQUENCE</scope>
    <source>
        <strain evidence="14">Duluth1</strain>
        <tissue evidence="14">Whole animal</tissue>
    </source>
</reference>
<comment type="subunit">
    <text evidence="12">Microtubule inner protein component of sperm flagellar doublet microtubules. Interacts with BRCA2. Interacts with the CCT chaperonin complex. Interacts with HSP70. Interacts with AK8. Interacts with CFAP45. Interacts with DNAI1. Interacts with IQDC.</text>
</comment>
<evidence type="ECO:0000256" key="11">
    <source>
        <dbReference type="ARBA" id="ARBA00046056"/>
    </source>
</evidence>
<dbReference type="EMBL" id="JAIWYP010000002">
    <property type="protein sequence ID" value="KAH3862265.1"/>
    <property type="molecule type" value="Genomic_DNA"/>
</dbReference>
<comment type="similarity">
    <text evidence="9">Belongs to the CFAP52 family.</text>
</comment>
<accession>A0A9D4LNY8</accession>
<evidence type="ECO:0000256" key="3">
    <source>
        <dbReference type="ARBA" id="ARBA00022490"/>
    </source>
</evidence>
<keyword evidence="7" id="KW-0969">Cilium</keyword>
<keyword evidence="15" id="KW-1185">Reference proteome</keyword>
<evidence type="ECO:0000313" key="15">
    <source>
        <dbReference type="Proteomes" id="UP000828390"/>
    </source>
</evidence>
<dbReference type="InterPro" id="IPR036322">
    <property type="entry name" value="WD40_repeat_dom_sf"/>
</dbReference>
<evidence type="ECO:0000256" key="5">
    <source>
        <dbReference type="ARBA" id="ARBA00022737"/>
    </source>
</evidence>
<protein>
    <recommendedName>
        <fullName evidence="10">Cilia- and flagella-associated protein 52</fullName>
    </recommendedName>
</protein>
<comment type="function">
    <text evidence="11">Microtubule inner protein (MIP) part of the dynein-decorated doublet microtubules (DMTs) in cilia axoneme. Important for proper ciliary and flagellar beating. May act in cooperation with CFAP45 and axonemal dynein subunit DNAH11. May play a role in cell growth and/or survival.</text>
</comment>
<dbReference type="Proteomes" id="UP000828390">
    <property type="component" value="Unassembled WGS sequence"/>
</dbReference>
<comment type="caution">
    <text evidence="14">The sequence shown here is derived from an EMBL/GenBank/DDBJ whole genome shotgun (WGS) entry which is preliminary data.</text>
</comment>
<keyword evidence="8" id="KW-0966">Cell projection</keyword>
<evidence type="ECO:0000256" key="13">
    <source>
        <dbReference type="PROSITE-ProRule" id="PRU00221"/>
    </source>
</evidence>
<evidence type="ECO:0000256" key="1">
    <source>
        <dbReference type="ARBA" id="ARBA00004230"/>
    </source>
</evidence>
<feature type="non-terminal residue" evidence="14">
    <location>
        <position position="1"/>
    </location>
</feature>
<dbReference type="InterPro" id="IPR050630">
    <property type="entry name" value="WD_repeat_EMAP"/>
</dbReference>
<evidence type="ECO:0000256" key="10">
    <source>
        <dbReference type="ARBA" id="ARBA00029552"/>
    </source>
</evidence>
<proteinExistence type="inferred from homology"/>
<dbReference type="PANTHER" id="PTHR13720">
    <property type="entry name" value="WD-40 REPEAT PROTEIN"/>
    <property type="match status" value="1"/>
</dbReference>
<evidence type="ECO:0000256" key="4">
    <source>
        <dbReference type="ARBA" id="ARBA00022574"/>
    </source>
</evidence>
<dbReference type="SMART" id="SM00320">
    <property type="entry name" value="WD40"/>
    <property type="match status" value="3"/>
</dbReference>
<dbReference type="InterPro" id="IPR019775">
    <property type="entry name" value="WD40_repeat_CS"/>
</dbReference>
<gene>
    <name evidence="14" type="ORF">DPMN_025231</name>
</gene>
<keyword evidence="4 13" id="KW-0853">WD repeat</keyword>
<sequence>MESQHQEETFEVPRLQLESVVGFNGTVTNGLKVHPDRQHIIYPLGCAVVIEDISGNGKPSLLWGHTDYVTCIAISNSNGDLLASGQKTHMGFKAAAIVWDYKSQRALYKLELHKVNVQALVFSPNDLYLASLGGCDDGSVVIWDMKNGQPICGSPAQVESAGNTLCISFSKTRDDVFVTGGESTLRVWELDVENRKIRPSDVDMGQIKRRVECISMDDSNHDSPFFFCGTSTGDILAINMKTKRFQFKAPEKNNFENGVTALAHLKNSNFLVGTGCGKLYELKFPLPTTDSKAKPSKPKEIRCWQDETVKSNRDAAITSISLRGAGHQ</sequence>